<evidence type="ECO:0000256" key="1">
    <source>
        <dbReference type="ARBA" id="ARBA00002397"/>
    </source>
</evidence>
<evidence type="ECO:0000256" key="3">
    <source>
        <dbReference type="ARBA" id="ARBA00022795"/>
    </source>
</evidence>
<evidence type="ECO:0000256" key="2">
    <source>
        <dbReference type="ARBA" id="ARBA00007703"/>
    </source>
</evidence>
<reference evidence="5 6" key="1">
    <citation type="submission" date="2016-10" db="EMBL/GenBank/DDBJ databases">
        <authorList>
            <person name="de Groot N.N."/>
        </authorList>
    </citation>
    <scope>NUCLEOTIDE SEQUENCE [LARGE SCALE GENOMIC DNA]</scope>
    <source>
        <strain evidence="5 6">DSM 19219</strain>
    </source>
</reference>
<protein>
    <submittedName>
        <fullName evidence="5">Flagella synthesis protein FlgN</fullName>
    </submittedName>
</protein>
<name>A0A1H3B6W3_9GAMM</name>
<comment type="function">
    <text evidence="1">Required for the efficient initiation of filament assembly.</text>
</comment>
<dbReference type="AlphaFoldDB" id="A0A1H3B6W3"/>
<keyword evidence="6" id="KW-1185">Reference proteome</keyword>
<dbReference type="EMBL" id="FNNI01000005">
    <property type="protein sequence ID" value="SDX37692.1"/>
    <property type="molecule type" value="Genomic_DNA"/>
</dbReference>
<dbReference type="STRING" id="574349.SAMN05443545_105139"/>
<feature type="coiled-coil region" evidence="4">
    <location>
        <begin position="4"/>
        <end position="65"/>
    </location>
</feature>
<dbReference type="GO" id="GO:0044780">
    <property type="term" value="P:bacterial-type flagellum assembly"/>
    <property type="evidence" value="ECO:0007669"/>
    <property type="project" value="InterPro"/>
</dbReference>
<dbReference type="InterPro" id="IPR036679">
    <property type="entry name" value="FlgN-like_sf"/>
</dbReference>
<dbReference type="SUPFAM" id="SSF140566">
    <property type="entry name" value="FlgN-like"/>
    <property type="match status" value="1"/>
</dbReference>
<dbReference type="Pfam" id="PF05130">
    <property type="entry name" value="FlgN"/>
    <property type="match status" value="1"/>
</dbReference>
<comment type="similarity">
    <text evidence="2">Belongs to the FlgN family.</text>
</comment>
<dbReference type="Gene3D" id="1.20.58.300">
    <property type="entry name" value="FlgN-like"/>
    <property type="match status" value="1"/>
</dbReference>
<dbReference type="Proteomes" id="UP000198500">
    <property type="component" value="Unassembled WGS sequence"/>
</dbReference>
<keyword evidence="3" id="KW-1005">Bacterial flagellum biogenesis</keyword>
<keyword evidence="5" id="KW-0282">Flagellum</keyword>
<evidence type="ECO:0000256" key="4">
    <source>
        <dbReference type="SAM" id="Coils"/>
    </source>
</evidence>
<keyword evidence="5" id="KW-0966">Cell projection</keyword>
<dbReference type="OrthoDB" id="6238586at2"/>
<dbReference type="InterPro" id="IPR007809">
    <property type="entry name" value="FlgN-like"/>
</dbReference>
<accession>A0A1H3B6W3</accession>
<keyword evidence="5" id="KW-0969">Cilium</keyword>
<organism evidence="5 6">
    <name type="scientific">Aidingimonas halophila</name>
    <dbReference type="NCBI Taxonomy" id="574349"/>
    <lineage>
        <taxon>Bacteria</taxon>
        <taxon>Pseudomonadati</taxon>
        <taxon>Pseudomonadota</taxon>
        <taxon>Gammaproteobacteria</taxon>
        <taxon>Oceanospirillales</taxon>
        <taxon>Halomonadaceae</taxon>
        <taxon>Aidingimonas</taxon>
    </lineage>
</organism>
<sequence length="150" mass="17416">MSLSNHLKRQRQCLSGLLDLLEEERRNLAVGRVDGERLNDLSERKRQWFEQLEQLESQRRHALQRLGYADTRQGSDQAARDAGCQDEWQSFRDMAERVRRLNHLNGEIIQNRLSHNQRLLNFLHEAADNGLYGADGQARRQGLGRVASRA</sequence>
<keyword evidence="4" id="KW-0175">Coiled coil</keyword>
<evidence type="ECO:0000313" key="6">
    <source>
        <dbReference type="Proteomes" id="UP000198500"/>
    </source>
</evidence>
<gene>
    <name evidence="5" type="ORF">SAMN05443545_105139</name>
</gene>
<dbReference type="RefSeq" id="WP_092569545.1">
    <property type="nucleotide sequence ID" value="NZ_BMXH01000003.1"/>
</dbReference>
<evidence type="ECO:0000313" key="5">
    <source>
        <dbReference type="EMBL" id="SDX37692.1"/>
    </source>
</evidence>
<proteinExistence type="inferred from homology"/>